<keyword evidence="18" id="KW-1185">Reference proteome</keyword>
<comment type="subunit">
    <text evidence="4 14">Homodimer.</text>
</comment>
<dbReference type="Pfam" id="PF00180">
    <property type="entry name" value="Iso_dh"/>
    <property type="match status" value="1"/>
</dbReference>
<evidence type="ECO:0000256" key="9">
    <source>
        <dbReference type="ARBA" id="ARBA00022723"/>
    </source>
</evidence>
<keyword evidence="12 14" id="KW-0520">NAD</keyword>
<organism evidence="17 18">
    <name type="scientific">Auxenochlorella protothecoides</name>
    <name type="common">Green microalga</name>
    <name type="synonym">Chlorella protothecoides</name>
    <dbReference type="NCBI Taxonomy" id="3075"/>
    <lineage>
        <taxon>Eukaryota</taxon>
        <taxon>Viridiplantae</taxon>
        <taxon>Chlorophyta</taxon>
        <taxon>core chlorophytes</taxon>
        <taxon>Trebouxiophyceae</taxon>
        <taxon>Chlorellales</taxon>
        <taxon>Chlorellaceae</taxon>
        <taxon>Auxenochlorella</taxon>
    </lineage>
</organism>
<keyword evidence="13 14" id="KW-0100">Branched-chain amino acid biosynthesis</keyword>
<protein>
    <recommendedName>
        <fullName evidence="5 14">3-isopropylmalate dehydrogenase</fullName>
        <ecNumber evidence="5 14">1.1.1.85</ecNumber>
    </recommendedName>
</protein>
<dbReference type="SMART" id="SM01329">
    <property type="entry name" value="Iso_dh"/>
    <property type="match status" value="1"/>
</dbReference>
<dbReference type="RefSeq" id="XP_011397093.1">
    <property type="nucleotide sequence ID" value="XM_011398791.1"/>
</dbReference>
<dbReference type="GO" id="GO:0051287">
    <property type="term" value="F:NAD binding"/>
    <property type="evidence" value="ECO:0007669"/>
    <property type="project" value="InterPro"/>
</dbReference>
<name>A0A087SEQ2_AUXPR</name>
<dbReference type="AlphaFoldDB" id="A0A087SEQ2"/>
<evidence type="ECO:0000259" key="15">
    <source>
        <dbReference type="SMART" id="SM01329"/>
    </source>
</evidence>
<reference evidence="16" key="2">
    <citation type="submission" date="2015-08" db="EMBL/GenBank/DDBJ databases">
        <authorList>
            <person name="Babu N.S."/>
            <person name="Beckwith C.J."/>
            <person name="Beseler K.G."/>
            <person name="Brison A."/>
            <person name="Carone J.V."/>
            <person name="Caskin T.P."/>
            <person name="Diamond M."/>
            <person name="Durham M.E."/>
            <person name="Foxe J.M."/>
            <person name="Go M."/>
            <person name="Henderson B.A."/>
            <person name="Jones I.B."/>
            <person name="McGettigan J.A."/>
            <person name="Micheletti S.J."/>
            <person name="Nasrallah M.E."/>
            <person name="Ortiz D."/>
            <person name="Piller C.R."/>
            <person name="Privatt S.R."/>
            <person name="Schneider S.L."/>
            <person name="Sharp S."/>
            <person name="Smith T.C."/>
            <person name="Stanton J.D."/>
            <person name="Ullery H.E."/>
            <person name="Wilson R.J."/>
            <person name="Serrano M.G."/>
            <person name="Buck G."/>
            <person name="Lee V."/>
            <person name="Wang Y."/>
            <person name="Carvalho R."/>
            <person name="Voegtly L."/>
            <person name="Shi R."/>
            <person name="Duckworth R."/>
            <person name="Johnson A."/>
            <person name="Loviza R."/>
            <person name="Walstead R."/>
            <person name="Shah Z."/>
            <person name="Kiflezghi M."/>
            <person name="Wade K."/>
            <person name="Ball S.L."/>
            <person name="Bradley K.W."/>
            <person name="Asai D.J."/>
            <person name="Bowman C.A."/>
            <person name="Russell D.A."/>
            <person name="Pope W.H."/>
            <person name="Jacobs-Sera D."/>
            <person name="Hendrix R.W."/>
            <person name="Hatfull G.F."/>
        </authorList>
    </citation>
    <scope>NUCLEOTIDE SEQUENCE</scope>
</reference>
<dbReference type="OrthoDB" id="419183at2759"/>
<dbReference type="EC" id="1.1.1.85" evidence="5 14"/>
<dbReference type="KEGG" id="apro:F751_5048"/>
<dbReference type="InterPro" id="IPR024084">
    <property type="entry name" value="IsoPropMal-DH-like_dom"/>
</dbReference>
<dbReference type="InterPro" id="IPR004429">
    <property type="entry name" value="Isopropylmalate_DH"/>
</dbReference>
<dbReference type="Proteomes" id="UP000028924">
    <property type="component" value="Unassembled WGS sequence"/>
</dbReference>
<gene>
    <name evidence="17" type="ORF">F751_5048</name>
    <name evidence="16" type="ORF">g.50487</name>
</gene>
<dbReference type="EMBL" id="GDKF01000637">
    <property type="protein sequence ID" value="JAT77985.1"/>
    <property type="molecule type" value="Transcribed_RNA"/>
</dbReference>
<evidence type="ECO:0000256" key="14">
    <source>
        <dbReference type="RuleBase" id="RU004445"/>
    </source>
</evidence>
<dbReference type="GO" id="GO:0000287">
    <property type="term" value="F:magnesium ion binding"/>
    <property type="evidence" value="ECO:0007669"/>
    <property type="project" value="InterPro"/>
</dbReference>
<dbReference type="STRING" id="3075.A0A087SEQ2"/>
<evidence type="ECO:0000256" key="6">
    <source>
        <dbReference type="ARBA" id="ARBA00022430"/>
    </source>
</evidence>
<dbReference type="NCBIfam" id="TIGR00169">
    <property type="entry name" value="leuB"/>
    <property type="match status" value="1"/>
</dbReference>
<comment type="function">
    <text evidence="14">Catalyzes the oxidation of 3-carboxy-2-hydroxy-4-methylpentanoate (3-isopropylmalate) to 3-carboxy-4-methyl-2-oxopentanoate. The product decarboxylates to 4-methyl-2 oxopentanoate.</text>
</comment>
<comment type="cofactor">
    <cofactor evidence="14">
        <name>Mg(2+)</name>
        <dbReference type="ChEBI" id="CHEBI:18420"/>
    </cofactor>
    <cofactor evidence="14">
        <name>Mn(2+)</name>
        <dbReference type="ChEBI" id="CHEBI:29035"/>
    </cofactor>
    <text evidence="14">Binds 1 Mg(2+) or Mn(2+) ion per subunit.</text>
</comment>
<dbReference type="PANTHER" id="PTHR42979">
    <property type="entry name" value="3-ISOPROPYLMALATE DEHYDROGENASE"/>
    <property type="match status" value="1"/>
</dbReference>
<dbReference type="GO" id="GO:0005829">
    <property type="term" value="C:cytosol"/>
    <property type="evidence" value="ECO:0007669"/>
    <property type="project" value="TreeGrafter"/>
</dbReference>
<comment type="similarity">
    <text evidence="3">Belongs to the isocitrate and isopropylmalate dehydrogenases family. LeuB type 1 subfamily.</text>
</comment>
<evidence type="ECO:0000313" key="18">
    <source>
        <dbReference type="Proteomes" id="UP000028924"/>
    </source>
</evidence>
<dbReference type="eggNOG" id="KOG0786">
    <property type="taxonomic scope" value="Eukaryota"/>
</dbReference>
<keyword evidence="7" id="KW-0963">Cytoplasm</keyword>
<comment type="catalytic activity">
    <reaction evidence="14">
        <text>(2R,3S)-3-isopropylmalate + NAD(+) = 4-methyl-2-oxopentanoate + CO2 + NADH</text>
        <dbReference type="Rhea" id="RHEA:32271"/>
        <dbReference type="ChEBI" id="CHEBI:16526"/>
        <dbReference type="ChEBI" id="CHEBI:17865"/>
        <dbReference type="ChEBI" id="CHEBI:35121"/>
        <dbReference type="ChEBI" id="CHEBI:57540"/>
        <dbReference type="ChEBI" id="CHEBI:57945"/>
        <dbReference type="EC" id="1.1.1.85"/>
    </reaction>
</comment>
<dbReference type="SUPFAM" id="SSF53659">
    <property type="entry name" value="Isocitrate/Isopropylmalate dehydrogenase-like"/>
    <property type="match status" value="1"/>
</dbReference>
<evidence type="ECO:0000256" key="3">
    <source>
        <dbReference type="ARBA" id="ARBA00008319"/>
    </source>
</evidence>
<evidence type="ECO:0000313" key="16">
    <source>
        <dbReference type="EMBL" id="JAT77985.1"/>
    </source>
</evidence>
<evidence type="ECO:0000256" key="11">
    <source>
        <dbReference type="ARBA" id="ARBA00023002"/>
    </source>
</evidence>
<dbReference type="InterPro" id="IPR019818">
    <property type="entry name" value="IsoCit/isopropylmalate_DH_CS"/>
</dbReference>
<sequence>MAALAPGARLGLAAPSRRAFVARTPIPRARPAACACAAHRVTVLPGDGIGPEITAVALSVLEAAGQAEGETFTFTEALIGGAAYDATGDPYPDATYRACADSDAVLLAAIGGYKWDSLPSASKPETGLLRLRSSLNAFANLRPAKVIPDLADASSLKREVLEGVDLLIVRELVGGIYFGQPRGFGERDGEKVGFSTDIYSESEVERIAHVAFKAARTRSRRLTSVDKANVLEVSQLWREVVTRVGAEYPDVELSHMYVDNAAMQLIRNPRSFDTLVTSNLFGDILSDEAAMLTGSLGMLPSASISNDGPGVFEPVHGSAPDIAGQDKANPLAMVLSAALMCRHGLGIPAVAGRLEAAVAAVLASGVRTGDIAQPGKQTIGCKAMGRALLEALAAPVAA</sequence>
<dbReference type="GO" id="GO:0003862">
    <property type="term" value="F:3-isopropylmalate dehydrogenase activity"/>
    <property type="evidence" value="ECO:0007669"/>
    <property type="project" value="UniProtKB-EC"/>
</dbReference>
<keyword evidence="6 14" id="KW-0432">Leucine biosynthesis</keyword>
<dbReference type="HAMAP" id="MF_01033">
    <property type="entry name" value="LeuB_type1"/>
    <property type="match status" value="1"/>
</dbReference>
<evidence type="ECO:0000256" key="5">
    <source>
        <dbReference type="ARBA" id="ARBA00013101"/>
    </source>
</evidence>
<dbReference type="EMBL" id="KL662106">
    <property type="protein sequence ID" value="KFM24206.1"/>
    <property type="molecule type" value="Genomic_DNA"/>
</dbReference>
<keyword evidence="9 14" id="KW-0479">Metal-binding</keyword>
<evidence type="ECO:0000256" key="13">
    <source>
        <dbReference type="ARBA" id="ARBA00023304"/>
    </source>
</evidence>
<evidence type="ECO:0000256" key="7">
    <source>
        <dbReference type="ARBA" id="ARBA00022490"/>
    </source>
</evidence>
<evidence type="ECO:0000256" key="2">
    <source>
        <dbReference type="ARBA" id="ARBA00004496"/>
    </source>
</evidence>
<evidence type="ECO:0000256" key="1">
    <source>
        <dbReference type="ARBA" id="ARBA00001936"/>
    </source>
</evidence>
<reference evidence="17 18" key="1">
    <citation type="journal article" date="2014" name="BMC Genomics">
        <title>Oil accumulation mechanisms of the oleaginous microalga Chlorella protothecoides revealed through its genome, transcriptomes, and proteomes.</title>
        <authorList>
            <person name="Gao C."/>
            <person name="Wang Y."/>
            <person name="Shen Y."/>
            <person name="Yan D."/>
            <person name="He X."/>
            <person name="Dai J."/>
            <person name="Wu Q."/>
        </authorList>
    </citation>
    <scope>NUCLEOTIDE SEQUENCE [LARGE SCALE GENOMIC DNA]</scope>
    <source>
        <strain evidence="17 18">0710</strain>
    </source>
</reference>
<dbReference type="Gene3D" id="3.40.718.10">
    <property type="entry name" value="Isopropylmalate Dehydrogenase"/>
    <property type="match status" value="1"/>
</dbReference>
<dbReference type="UniPathway" id="UPA00048">
    <property type="reaction ID" value="UER00072"/>
</dbReference>
<comment type="subcellular location">
    <subcellularLocation>
        <location evidence="2">Cytoplasm</location>
    </subcellularLocation>
</comment>
<evidence type="ECO:0000256" key="10">
    <source>
        <dbReference type="ARBA" id="ARBA00022842"/>
    </source>
</evidence>
<proteinExistence type="inferred from homology"/>
<dbReference type="PROSITE" id="PS00470">
    <property type="entry name" value="IDH_IMDH"/>
    <property type="match status" value="1"/>
</dbReference>
<feature type="domain" description="Isopropylmalate dehydrogenase-like" evidence="15">
    <location>
        <begin position="40"/>
        <end position="388"/>
    </location>
</feature>
<comment type="cofactor">
    <cofactor evidence="1">
        <name>Mn(2+)</name>
        <dbReference type="ChEBI" id="CHEBI:29035"/>
    </cofactor>
</comment>
<dbReference type="PANTHER" id="PTHR42979:SF1">
    <property type="entry name" value="3-ISOPROPYLMALATE DEHYDROGENASE"/>
    <property type="match status" value="1"/>
</dbReference>
<dbReference type="GeneID" id="23616439"/>
<evidence type="ECO:0000256" key="8">
    <source>
        <dbReference type="ARBA" id="ARBA00022605"/>
    </source>
</evidence>
<keyword evidence="10" id="KW-0460">Magnesium</keyword>
<evidence type="ECO:0000256" key="4">
    <source>
        <dbReference type="ARBA" id="ARBA00011738"/>
    </source>
</evidence>
<dbReference type="GO" id="GO:0009098">
    <property type="term" value="P:L-leucine biosynthetic process"/>
    <property type="evidence" value="ECO:0007669"/>
    <property type="project" value="UniProtKB-UniPathway"/>
</dbReference>
<evidence type="ECO:0000256" key="12">
    <source>
        <dbReference type="ARBA" id="ARBA00023027"/>
    </source>
</evidence>
<comment type="pathway">
    <text evidence="14">Amino-acid biosynthesis; L-leucine biosynthesis; L-leucine from 3-methyl-2-oxobutanoate: step 3/4.</text>
</comment>
<accession>A0A087SEQ2</accession>
<keyword evidence="11" id="KW-0560">Oxidoreductase</keyword>
<dbReference type="FunFam" id="3.40.718.10:FF:000028">
    <property type="entry name" value="3-isopropylmalate dehydrogenase"/>
    <property type="match status" value="1"/>
</dbReference>
<evidence type="ECO:0000313" key="17">
    <source>
        <dbReference type="EMBL" id="KFM24206.1"/>
    </source>
</evidence>
<keyword evidence="8" id="KW-0028">Amino-acid biosynthesis</keyword>